<comment type="similarity">
    <text evidence="1">Belongs to the beta type-B retroviral polymerase family. HERV class-II K(HML-2) pol subfamily.</text>
</comment>
<dbReference type="PANTHER" id="PTHR15503:SF22">
    <property type="entry name" value="TRANSPOSON TY3-I GAG POLYPROTEIN"/>
    <property type="match status" value="1"/>
</dbReference>
<keyword evidence="5" id="KW-1185">Reference proteome</keyword>
<dbReference type="EMBL" id="JACTAM010000059">
    <property type="protein sequence ID" value="KAI2647943.1"/>
    <property type="molecule type" value="Genomic_DNA"/>
</dbReference>
<dbReference type="Gene3D" id="3.30.70.270">
    <property type="match status" value="1"/>
</dbReference>
<dbReference type="Gene3D" id="3.10.10.10">
    <property type="entry name" value="HIV Type 1 Reverse Transcriptase, subunit A, domain 1"/>
    <property type="match status" value="1"/>
</dbReference>
<dbReference type="InterPro" id="IPR000477">
    <property type="entry name" value="RT_dom"/>
</dbReference>
<dbReference type="CDD" id="cd01647">
    <property type="entry name" value="RT_LTR"/>
    <property type="match status" value="1"/>
</dbReference>
<evidence type="ECO:0000313" key="5">
    <source>
        <dbReference type="Proteomes" id="UP000830375"/>
    </source>
</evidence>
<sequence>MDSPIAENIPSEYHDLAEAFSKTRATQLPPHRSSDCAIELLPGIFPLSQPETDAMKVYIEEELAKGFIVPSTSPASAGFFFVKKKDGSLRPCIDFRGLNDITVKYCYPLPLVPSALEQLHSARYFTKLDLRNAYNLIRIRVEDGLFHHHRAL</sequence>
<dbReference type="InterPro" id="IPR032567">
    <property type="entry name" value="RTL1-rel"/>
</dbReference>
<proteinExistence type="inferred from homology"/>
<dbReference type="PANTHER" id="PTHR15503">
    <property type="entry name" value="LDOC1 RELATED"/>
    <property type="match status" value="1"/>
</dbReference>
<gene>
    <name evidence="4" type="ORF">H4Q32_027892</name>
</gene>
<dbReference type="EC" id="3.1.26.4" evidence="2"/>
<reference evidence="4 5" key="1">
    <citation type="submission" date="2022-01" db="EMBL/GenBank/DDBJ databases">
        <title>A high-quality chromosome-level genome assembly of rohu carp, Labeo rohita.</title>
        <authorList>
            <person name="Arick M.A. II"/>
            <person name="Hsu C.-Y."/>
            <person name="Magbanua Z."/>
            <person name="Pechanova O."/>
            <person name="Grover C."/>
            <person name="Miller E."/>
            <person name="Thrash A."/>
            <person name="Ezzel L."/>
            <person name="Alam S."/>
            <person name="Benzie J."/>
            <person name="Hamilton M."/>
            <person name="Karsi A."/>
            <person name="Lawrence M.L."/>
            <person name="Peterson D.G."/>
        </authorList>
    </citation>
    <scope>NUCLEOTIDE SEQUENCE [LARGE SCALE GENOMIC DNA]</scope>
    <source>
        <strain evidence="5">BAU-BD-2019</strain>
        <tissue evidence="4">Blood</tissue>
    </source>
</reference>
<accession>A0ABQ8LB71</accession>
<feature type="domain" description="Reverse transcriptase" evidence="3">
    <location>
        <begin position="82"/>
        <end position="143"/>
    </location>
</feature>
<dbReference type="SUPFAM" id="SSF56672">
    <property type="entry name" value="DNA/RNA polymerases"/>
    <property type="match status" value="1"/>
</dbReference>
<name>A0ABQ8LB71_LABRO</name>
<evidence type="ECO:0000256" key="2">
    <source>
        <dbReference type="ARBA" id="ARBA00012180"/>
    </source>
</evidence>
<evidence type="ECO:0000259" key="3">
    <source>
        <dbReference type="Pfam" id="PF00078"/>
    </source>
</evidence>
<dbReference type="Proteomes" id="UP000830375">
    <property type="component" value="Unassembled WGS sequence"/>
</dbReference>
<protein>
    <recommendedName>
        <fullName evidence="2">ribonuclease H</fullName>
        <ecNumber evidence="2">3.1.26.4</ecNumber>
    </recommendedName>
</protein>
<comment type="caution">
    <text evidence="4">The sequence shown here is derived from an EMBL/GenBank/DDBJ whole genome shotgun (WGS) entry which is preliminary data.</text>
</comment>
<dbReference type="Pfam" id="PF00078">
    <property type="entry name" value="RVT_1"/>
    <property type="match status" value="1"/>
</dbReference>
<evidence type="ECO:0000256" key="1">
    <source>
        <dbReference type="ARBA" id="ARBA00010879"/>
    </source>
</evidence>
<evidence type="ECO:0000313" key="4">
    <source>
        <dbReference type="EMBL" id="KAI2647943.1"/>
    </source>
</evidence>
<organism evidence="4 5">
    <name type="scientific">Labeo rohita</name>
    <name type="common">Indian major carp</name>
    <name type="synonym">Cyprinus rohita</name>
    <dbReference type="NCBI Taxonomy" id="84645"/>
    <lineage>
        <taxon>Eukaryota</taxon>
        <taxon>Metazoa</taxon>
        <taxon>Chordata</taxon>
        <taxon>Craniata</taxon>
        <taxon>Vertebrata</taxon>
        <taxon>Euteleostomi</taxon>
        <taxon>Actinopterygii</taxon>
        <taxon>Neopterygii</taxon>
        <taxon>Teleostei</taxon>
        <taxon>Ostariophysi</taxon>
        <taxon>Cypriniformes</taxon>
        <taxon>Cyprinidae</taxon>
        <taxon>Labeoninae</taxon>
        <taxon>Labeonini</taxon>
        <taxon>Labeo</taxon>
    </lineage>
</organism>
<dbReference type="InterPro" id="IPR043502">
    <property type="entry name" value="DNA/RNA_pol_sf"/>
</dbReference>
<dbReference type="InterPro" id="IPR043128">
    <property type="entry name" value="Rev_trsase/Diguanyl_cyclase"/>
</dbReference>